<dbReference type="OrthoDB" id="6431331at2759"/>
<gene>
    <name evidence="2" type="ORF">DFH94DRAFT_715889</name>
</gene>
<name>A0A9P5N2Q4_9AGAM</name>
<keyword evidence="3" id="KW-1185">Reference proteome</keyword>
<organism evidence="2 3">
    <name type="scientific">Russula ochroleuca</name>
    <dbReference type="NCBI Taxonomy" id="152965"/>
    <lineage>
        <taxon>Eukaryota</taxon>
        <taxon>Fungi</taxon>
        <taxon>Dikarya</taxon>
        <taxon>Basidiomycota</taxon>
        <taxon>Agaricomycotina</taxon>
        <taxon>Agaricomycetes</taxon>
        <taxon>Russulales</taxon>
        <taxon>Russulaceae</taxon>
        <taxon>Russula</taxon>
    </lineage>
</organism>
<evidence type="ECO:0000313" key="3">
    <source>
        <dbReference type="Proteomes" id="UP000759537"/>
    </source>
</evidence>
<dbReference type="PANTHER" id="PTHR37471">
    <property type="entry name" value="UNNAMED PRODUCT"/>
    <property type="match status" value="1"/>
</dbReference>
<reference evidence="2" key="1">
    <citation type="submission" date="2019-10" db="EMBL/GenBank/DDBJ databases">
        <authorList>
            <consortium name="DOE Joint Genome Institute"/>
            <person name="Kuo A."/>
            <person name="Miyauchi S."/>
            <person name="Kiss E."/>
            <person name="Drula E."/>
            <person name="Kohler A."/>
            <person name="Sanchez-Garcia M."/>
            <person name="Andreopoulos B."/>
            <person name="Barry K.W."/>
            <person name="Bonito G."/>
            <person name="Buee M."/>
            <person name="Carver A."/>
            <person name="Chen C."/>
            <person name="Cichocki N."/>
            <person name="Clum A."/>
            <person name="Culley D."/>
            <person name="Crous P.W."/>
            <person name="Fauchery L."/>
            <person name="Girlanda M."/>
            <person name="Hayes R."/>
            <person name="Keri Z."/>
            <person name="LaButti K."/>
            <person name="Lipzen A."/>
            <person name="Lombard V."/>
            <person name="Magnuson J."/>
            <person name="Maillard F."/>
            <person name="Morin E."/>
            <person name="Murat C."/>
            <person name="Nolan M."/>
            <person name="Ohm R."/>
            <person name="Pangilinan J."/>
            <person name="Pereira M."/>
            <person name="Perotto S."/>
            <person name="Peter M."/>
            <person name="Riley R."/>
            <person name="Sitrit Y."/>
            <person name="Stielow B."/>
            <person name="Szollosi G."/>
            <person name="Zifcakova L."/>
            <person name="Stursova M."/>
            <person name="Spatafora J.W."/>
            <person name="Tedersoo L."/>
            <person name="Vaario L.-M."/>
            <person name="Yamada A."/>
            <person name="Yan M."/>
            <person name="Wang P."/>
            <person name="Xu J."/>
            <person name="Bruns T."/>
            <person name="Baldrian P."/>
            <person name="Vilgalys R."/>
            <person name="Henrissat B."/>
            <person name="Grigoriev I.V."/>
            <person name="Hibbett D."/>
            <person name="Nagy L.G."/>
            <person name="Martin F.M."/>
        </authorList>
    </citation>
    <scope>NUCLEOTIDE SEQUENCE</scope>
    <source>
        <strain evidence="2">Prilba</strain>
    </source>
</reference>
<evidence type="ECO:0000313" key="2">
    <source>
        <dbReference type="EMBL" id="KAF8484751.1"/>
    </source>
</evidence>
<dbReference type="Proteomes" id="UP000759537">
    <property type="component" value="Unassembled WGS sequence"/>
</dbReference>
<evidence type="ECO:0000256" key="1">
    <source>
        <dbReference type="SAM" id="Phobius"/>
    </source>
</evidence>
<comment type="caution">
    <text evidence="2">The sequence shown here is derived from an EMBL/GenBank/DDBJ whole genome shotgun (WGS) entry which is preliminary data.</text>
</comment>
<dbReference type="EMBL" id="WHVB01000003">
    <property type="protein sequence ID" value="KAF8484751.1"/>
    <property type="molecule type" value="Genomic_DNA"/>
</dbReference>
<proteinExistence type="predicted"/>
<dbReference type="InterPro" id="IPR029058">
    <property type="entry name" value="AB_hydrolase_fold"/>
</dbReference>
<dbReference type="AlphaFoldDB" id="A0A9P5N2Q4"/>
<keyword evidence="1" id="KW-0812">Transmembrane</keyword>
<feature type="transmembrane region" description="Helical" evidence="1">
    <location>
        <begin position="60"/>
        <end position="78"/>
    </location>
</feature>
<protein>
    <submittedName>
        <fullName evidence="2">Uncharacterized protein</fullName>
    </submittedName>
</protein>
<dbReference type="PANTHER" id="PTHR37471:SF1">
    <property type="entry name" value="AB HYDROLASE-1 DOMAIN-CONTAINING PROTEIN"/>
    <property type="match status" value="1"/>
</dbReference>
<keyword evidence="1" id="KW-0472">Membrane</keyword>
<keyword evidence="1" id="KW-1133">Transmembrane helix</keyword>
<accession>A0A9P5N2Q4</accession>
<sequence>MSLPISEHPRHSPTRSLSFYLVLVFCVLPVWSIPIFSWSFVLYELRGGGISGLSWHGRALFTYALAEVLFSIHYYILYKFVDGPCPISPGNTEELTLAFKRISQSGLTNLPGDAKTEDILDVSYPESSAETIEKLSPTDPRAIDFQDQFRNWFGGVPWSQIRRKEMCTWLYWCLYYAHMPEFDKIPPTQLNVLLDCLDLVEKRAGTRIPDGSNPNAQPRLLTLDPVSIRWRPLIYYLLIALSDFIMKQLFIRVWGMTLDSRHGIDYLVRIPPTWDACKGPTPIVFVYGLGLGLLQYSTIIYSFLTQVPDRPLFVLLQPHVSQQIFHPRFLVPKNRKETVTTVRQLLIDLGWVPNPPDARKGDAKGSRPRGVTMTSHSHGSFLHAWLLKDEPALVARSLFIDPVAFCSWEGDLCLKFLYNPATTGLQLFMNYFASTEIGIANLLQRQFDWAANTLFFEEIPHALDPSRNKFIVANDDVVLSAPRIKKYLMSHGVRSGLYFNSQGQHGLALIPGTEGFNELMTWLKEPEHY</sequence>
<feature type="transmembrane region" description="Helical" evidence="1">
    <location>
        <begin position="284"/>
        <end position="304"/>
    </location>
</feature>
<reference evidence="2" key="2">
    <citation type="journal article" date="2020" name="Nat. Commun.">
        <title>Large-scale genome sequencing of mycorrhizal fungi provides insights into the early evolution of symbiotic traits.</title>
        <authorList>
            <person name="Miyauchi S."/>
            <person name="Kiss E."/>
            <person name="Kuo A."/>
            <person name="Drula E."/>
            <person name="Kohler A."/>
            <person name="Sanchez-Garcia M."/>
            <person name="Morin E."/>
            <person name="Andreopoulos B."/>
            <person name="Barry K.W."/>
            <person name="Bonito G."/>
            <person name="Buee M."/>
            <person name="Carver A."/>
            <person name="Chen C."/>
            <person name="Cichocki N."/>
            <person name="Clum A."/>
            <person name="Culley D."/>
            <person name="Crous P.W."/>
            <person name="Fauchery L."/>
            <person name="Girlanda M."/>
            <person name="Hayes R.D."/>
            <person name="Keri Z."/>
            <person name="LaButti K."/>
            <person name="Lipzen A."/>
            <person name="Lombard V."/>
            <person name="Magnuson J."/>
            <person name="Maillard F."/>
            <person name="Murat C."/>
            <person name="Nolan M."/>
            <person name="Ohm R.A."/>
            <person name="Pangilinan J."/>
            <person name="Pereira M.F."/>
            <person name="Perotto S."/>
            <person name="Peter M."/>
            <person name="Pfister S."/>
            <person name="Riley R."/>
            <person name="Sitrit Y."/>
            <person name="Stielow J.B."/>
            <person name="Szollosi G."/>
            <person name="Zifcakova L."/>
            <person name="Stursova M."/>
            <person name="Spatafora J.W."/>
            <person name="Tedersoo L."/>
            <person name="Vaario L.M."/>
            <person name="Yamada A."/>
            <person name="Yan M."/>
            <person name="Wang P."/>
            <person name="Xu J."/>
            <person name="Bruns T."/>
            <person name="Baldrian P."/>
            <person name="Vilgalys R."/>
            <person name="Dunand C."/>
            <person name="Henrissat B."/>
            <person name="Grigoriev I.V."/>
            <person name="Hibbett D."/>
            <person name="Nagy L.G."/>
            <person name="Martin F.M."/>
        </authorList>
    </citation>
    <scope>NUCLEOTIDE SEQUENCE</scope>
    <source>
        <strain evidence="2">Prilba</strain>
    </source>
</reference>
<feature type="transmembrane region" description="Helical" evidence="1">
    <location>
        <begin position="20"/>
        <end position="40"/>
    </location>
</feature>
<dbReference type="SUPFAM" id="SSF53474">
    <property type="entry name" value="alpha/beta-Hydrolases"/>
    <property type="match status" value="1"/>
</dbReference>